<gene>
    <name evidence="1" type="ORF">MCOR_51272</name>
</gene>
<organism evidence="1 2">
    <name type="scientific">Mytilus coruscus</name>
    <name type="common">Sea mussel</name>
    <dbReference type="NCBI Taxonomy" id="42192"/>
    <lineage>
        <taxon>Eukaryota</taxon>
        <taxon>Metazoa</taxon>
        <taxon>Spiralia</taxon>
        <taxon>Lophotrochozoa</taxon>
        <taxon>Mollusca</taxon>
        <taxon>Bivalvia</taxon>
        <taxon>Autobranchia</taxon>
        <taxon>Pteriomorphia</taxon>
        <taxon>Mytilida</taxon>
        <taxon>Mytiloidea</taxon>
        <taxon>Mytilidae</taxon>
        <taxon>Mytilinae</taxon>
        <taxon>Mytilus</taxon>
    </lineage>
</organism>
<keyword evidence="2" id="KW-1185">Reference proteome</keyword>
<dbReference type="Proteomes" id="UP000507470">
    <property type="component" value="Unassembled WGS sequence"/>
</dbReference>
<dbReference type="AlphaFoldDB" id="A0A6J8EGT6"/>
<dbReference type="OrthoDB" id="6092547at2759"/>
<evidence type="ECO:0000313" key="2">
    <source>
        <dbReference type="Proteomes" id="UP000507470"/>
    </source>
</evidence>
<dbReference type="EMBL" id="CACVKT020008953">
    <property type="protein sequence ID" value="CAC5418865.1"/>
    <property type="molecule type" value="Genomic_DNA"/>
</dbReference>
<reference evidence="1 2" key="1">
    <citation type="submission" date="2020-06" db="EMBL/GenBank/DDBJ databases">
        <authorList>
            <person name="Li R."/>
            <person name="Bekaert M."/>
        </authorList>
    </citation>
    <scope>NUCLEOTIDE SEQUENCE [LARGE SCALE GENOMIC DNA]</scope>
    <source>
        <strain evidence="2">wild</strain>
    </source>
</reference>
<protein>
    <submittedName>
        <fullName evidence="1">Uncharacterized protein</fullName>
    </submittedName>
</protein>
<name>A0A6J8EGT6_MYTCO</name>
<sequence>MNLQDKYISLQFYNHLCDIIGSQDVVKTRRDVLNATDKLVKKLHNIISISSGSKAEGIDLKGSDYDQMIIFKHVRVCESLSDVQSNPNEYILYMDTKDTNPGFTKLKLLNKADLDIDMIHAWCENAGEQIYISSKRFREYFLNAKTIIHGPCQSSLGGEYDRAMCFRCKEWITSAQKWIHRSRTTWPDYTLVTSADYRLQLLNVPGMALIASELSCFFYVCFADVRSISVYSVFKCLVNNYKYLLNRELCKYMISVFARKSIQSSALRYISIKNKTFYRQYQLAVCKCKISLQSDSISSWLMLASLFYKCKRFHESLDVINYSLSWFNPDKIYLHIANRLAEQTVFKKIKQRFGLLLAFKHLIVEDVCFRHPFCLLPDELIPLITGYSLYFSPVVYSYLLQFLCCYHLGDYRGKHKALYDFELTIGERLFMFPSLDIVRTMI</sequence>
<evidence type="ECO:0000313" key="1">
    <source>
        <dbReference type="EMBL" id="CAC5418865.1"/>
    </source>
</evidence>
<proteinExistence type="predicted"/>
<accession>A0A6J8EGT6</accession>